<evidence type="ECO:0000259" key="3">
    <source>
        <dbReference type="Pfam" id="PF06057"/>
    </source>
</evidence>
<proteinExistence type="predicted"/>
<keyword evidence="2" id="KW-1133">Transmembrane helix</keyword>
<name>A0ABV6S8Z2_9SPHN</name>
<dbReference type="InterPro" id="IPR010333">
    <property type="entry name" value="VirJ"/>
</dbReference>
<accession>A0ABV6S8Z2</accession>
<dbReference type="Pfam" id="PF06057">
    <property type="entry name" value="VirJ"/>
    <property type="match status" value="1"/>
</dbReference>
<comment type="caution">
    <text evidence="4">The sequence shown here is derived from an EMBL/GenBank/DDBJ whole genome shotgun (WGS) entry which is preliminary data.</text>
</comment>
<protein>
    <submittedName>
        <fullName evidence="4">AcvB/VirJ family lysyl-phosphatidylglycerol hydrolase</fullName>
    </submittedName>
</protein>
<dbReference type="RefSeq" id="WP_267219408.1">
    <property type="nucleotide sequence ID" value="NZ_JAPCWC010000004.1"/>
</dbReference>
<feature type="transmembrane region" description="Helical" evidence="2">
    <location>
        <begin position="31"/>
        <end position="51"/>
    </location>
</feature>
<reference evidence="4 5" key="1">
    <citation type="submission" date="2024-09" db="EMBL/GenBank/DDBJ databases">
        <authorList>
            <person name="Sun Q."/>
            <person name="Mori K."/>
        </authorList>
    </citation>
    <scope>NUCLEOTIDE SEQUENCE [LARGE SCALE GENOMIC DNA]</scope>
    <source>
        <strain evidence="4 5">CICC 11035S</strain>
    </source>
</reference>
<organism evidence="4 5">
    <name type="scientific">Novosphingobium clariflavum</name>
    <dbReference type="NCBI Taxonomy" id="2029884"/>
    <lineage>
        <taxon>Bacteria</taxon>
        <taxon>Pseudomonadati</taxon>
        <taxon>Pseudomonadota</taxon>
        <taxon>Alphaproteobacteria</taxon>
        <taxon>Sphingomonadales</taxon>
        <taxon>Sphingomonadaceae</taxon>
        <taxon>Novosphingobium</taxon>
    </lineage>
</organism>
<dbReference type="EMBL" id="JBHLTM010000027">
    <property type="protein sequence ID" value="MFC0684548.1"/>
    <property type="molecule type" value="Genomic_DNA"/>
</dbReference>
<dbReference type="Gene3D" id="3.40.50.1820">
    <property type="entry name" value="alpha/beta hydrolase"/>
    <property type="match status" value="1"/>
</dbReference>
<keyword evidence="2" id="KW-0472">Membrane</keyword>
<dbReference type="InterPro" id="IPR029058">
    <property type="entry name" value="AB_hydrolase_fold"/>
</dbReference>
<keyword evidence="5" id="KW-1185">Reference proteome</keyword>
<evidence type="ECO:0000313" key="4">
    <source>
        <dbReference type="EMBL" id="MFC0684548.1"/>
    </source>
</evidence>
<dbReference type="SUPFAM" id="SSF53474">
    <property type="entry name" value="alpha/beta-Hydrolases"/>
    <property type="match status" value="1"/>
</dbReference>
<keyword evidence="4" id="KW-0378">Hydrolase</keyword>
<dbReference type="GO" id="GO:0016787">
    <property type="term" value="F:hydrolase activity"/>
    <property type="evidence" value="ECO:0007669"/>
    <property type="project" value="UniProtKB-KW"/>
</dbReference>
<evidence type="ECO:0000313" key="5">
    <source>
        <dbReference type="Proteomes" id="UP001589858"/>
    </source>
</evidence>
<evidence type="ECO:0000256" key="1">
    <source>
        <dbReference type="SAM" id="MobiDB-lite"/>
    </source>
</evidence>
<gene>
    <name evidence="4" type="ORF">ACFFF8_08065</name>
</gene>
<evidence type="ECO:0000256" key="2">
    <source>
        <dbReference type="SAM" id="Phobius"/>
    </source>
</evidence>
<feature type="region of interest" description="Disordered" evidence="1">
    <location>
        <begin position="1"/>
        <end position="25"/>
    </location>
</feature>
<dbReference type="Proteomes" id="UP001589858">
    <property type="component" value="Unassembled WGS sequence"/>
</dbReference>
<feature type="domain" description="Bacterial virulence" evidence="3">
    <location>
        <begin position="72"/>
        <end position="252"/>
    </location>
</feature>
<keyword evidence="2" id="KW-0812">Transmembrane</keyword>
<sequence length="275" mass="29862">MKRAAYSPRLTSNLGASNPGRRQRRRRTRHALVAALVAVLAVLGWLAWLGAFDASPLRALPPRGDSGDSRKDYAAVLISGDMGPRAGMGAPVAQGLADHGVATVSINALNYFRVRRSPAEVSAIMAQAIRRAMALGHVDKVVVLGQSFGADMVHVGLEHLPADLRAHVALVVLTVPTRTVFLRVSPLEWLDRTTPDAMAITSARKLDWVPVVCIRGQQETDSLCPLLHLPHLTQLALPGDHYLEHDADRVFTTIRTVIAAHFQPAHLTRLPEPAR</sequence>